<organism evidence="7 8">
    <name type="scientific">Saccharicrinis fermentans DSM 9555 = JCM 21142</name>
    <dbReference type="NCBI Taxonomy" id="869213"/>
    <lineage>
        <taxon>Bacteria</taxon>
        <taxon>Pseudomonadati</taxon>
        <taxon>Bacteroidota</taxon>
        <taxon>Bacteroidia</taxon>
        <taxon>Marinilabiliales</taxon>
        <taxon>Marinilabiliaceae</taxon>
        <taxon>Saccharicrinis</taxon>
    </lineage>
</organism>
<dbReference type="EMBL" id="BAMD01000066">
    <property type="protein sequence ID" value="GAF05061.1"/>
    <property type="molecule type" value="Genomic_DNA"/>
</dbReference>
<dbReference type="eggNOG" id="COG3630">
    <property type="taxonomic scope" value="Bacteria"/>
</dbReference>
<dbReference type="RefSeq" id="WP_027473383.1">
    <property type="nucleotide sequence ID" value="NZ_BAMD01000066.1"/>
</dbReference>
<evidence type="ECO:0000256" key="4">
    <source>
        <dbReference type="ARBA" id="ARBA00022989"/>
    </source>
</evidence>
<protein>
    <recommendedName>
        <fullName evidence="9">Oxaloacetate decarboxylase, gamma chain</fullName>
    </recommendedName>
</protein>
<comment type="caution">
    <text evidence="7">The sequence shown here is derived from an EMBL/GenBank/DDBJ whole genome shotgun (WGS) entry which is preliminary data.</text>
</comment>
<proteinExistence type="predicted"/>
<dbReference type="OrthoDB" id="1446022at2"/>
<dbReference type="GO" id="GO:0015081">
    <property type="term" value="F:sodium ion transmembrane transporter activity"/>
    <property type="evidence" value="ECO:0007669"/>
    <property type="project" value="InterPro"/>
</dbReference>
<evidence type="ECO:0000256" key="1">
    <source>
        <dbReference type="ARBA" id="ARBA00004236"/>
    </source>
</evidence>
<evidence type="ECO:0000313" key="8">
    <source>
        <dbReference type="Proteomes" id="UP000019402"/>
    </source>
</evidence>
<evidence type="ECO:0000256" key="6">
    <source>
        <dbReference type="SAM" id="Phobius"/>
    </source>
</evidence>
<feature type="transmembrane region" description="Helical" evidence="6">
    <location>
        <begin position="12"/>
        <end position="35"/>
    </location>
</feature>
<dbReference type="GO" id="GO:0036376">
    <property type="term" value="P:sodium ion export across plasma membrane"/>
    <property type="evidence" value="ECO:0007669"/>
    <property type="project" value="InterPro"/>
</dbReference>
<dbReference type="Pfam" id="PF04277">
    <property type="entry name" value="OAD_gamma"/>
    <property type="match status" value="1"/>
</dbReference>
<gene>
    <name evidence="7" type="ORF">JCM21142_93784</name>
</gene>
<keyword evidence="3 6" id="KW-0812">Transmembrane</keyword>
<comment type="subcellular location">
    <subcellularLocation>
        <location evidence="1">Cell membrane</location>
    </subcellularLocation>
</comment>
<keyword evidence="4 6" id="KW-1133">Transmembrane helix</keyword>
<evidence type="ECO:0000256" key="3">
    <source>
        <dbReference type="ARBA" id="ARBA00022692"/>
    </source>
</evidence>
<accession>W7YKN6</accession>
<reference evidence="7 8" key="1">
    <citation type="journal article" date="2014" name="Genome Announc.">
        <title>Draft Genome Sequence of Cytophaga fermentans JCM 21142T, a Facultative Anaerobe Isolated from Marine Mud.</title>
        <authorList>
            <person name="Starns D."/>
            <person name="Oshima K."/>
            <person name="Suda W."/>
            <person name="Iino T."/>
            <person name="Yuki M."/>
            <person name="Inoue J."/>
            <person name="Kitamura K."/>
            <person name="Iida T."/>
            <person name="Darby A."/>
            <person name="Hattori M."/>
            <person name="Ohkuma M."/>
        </authorList>
    </citation>
    <scope>NUCLEOTIDE SEQUENCE [LARGE SCALE GENOMIC DNA]</scope>
    <source>
        <strain evidence="7 8">JCM 21142</strain>
    </source>
</reference>
<evidence type="ECO:0008006" key="9">
    <source>
        <dbReference type="Google" id="ProtNLM"/>
    </source>
</evidence>
<keyword evidence="5 6" id="KW-0472">Membrane</keyword>
<keyword evidence="2" id="KW-1003">Cell membrane</keyword>
<dbReference type="AlphaFoldDB" id="W7YKN6"/>
<dbReference type="InterPro" id="IPR005899">
    <property type="entry name" value="Na_pump_deCOase"/>
</dbReference>
<evidence type="ECO:0000256" key="2">
    <source>
        <dbReference type="ARBA" id="ARBA00022475"/>
    </source>
</evidence>
<evidence type="ECO:0000256" key="5">
    <source>
        <dbReference type="ARBA" id="ARBA00023136"/>
    </source>
</evidence>
<name>W7YKN6_9BACT</name>
<keyword evidence="8" id="KW-1185">Reference proteome</keyword>
<evidence type="ECO:0000313" key="7">
    <source>
        <dbReference type="EMBL" id="GAF05061.1"/>
    </source>
</evidence>
<dbReference type="GO" id="GO:0005886">
    <property type="term" value="C:plasma membrane"/>
    <property type="evidence" value="ECO:0007669"/>
    <property type="project" value="UniProtKB-SubCell"/>
</dbReference>
<dbReference type="STRING" id="869213.GCA_000517085_04088"/>
<sequence>MNFLAVTSDTWTITLLGWLIVFAALLFLVGIFLLVPKIIKWGVKRNLRYQGRNAVDTEEHLDITGETNAAIATALCLFFNEMHDEESNVITIKQVRRRYSPWNSKLYGMNNVAYDKNKR</sequence>
<dbReference type="Proteomes" id="UP000019402">
    <property type="component" value="Unassembled WGS sequence"/>
</dbReference>